<dbReference type="KEGG" id="pda:120104463"/>
<dbReference type="RefSeq" id="XP_038971591.1">
    <property type="nucleotide sequence ID" value="XM_039115663.1"/>
</dbReference>
<dbReference type="Gene3D" id="3.30.420.10">
    <property type="entry name" value="Ribonuclease H-like superfamily/Ribonuclease H"/>
    <property type="match status" value="1"/>
</dbReference>
<dbReference type="InterPro" id="IPR052929">
    <property type="entry name" value="RNase_H-like_EbsB-rel"/>
</dbReference>
<proteinExistence type="predicted"/>
<sequence>MEGRSVSELFVKGKQRWDEDLVMRVFGEQLAEQVLAMPITERATANRRVWSMTGSPMVRVAWKCLHTRAVLGRQGVRIPTACVYCLEVEESIYHALIGCPRASQVRHYASTQVDQWQRWLSIEDLSHFLEASVRSSESEKRGTRAAYLAYPCWLDRNAQVFEGNSSHPRVIAVRALLHVMEIPGTAEEPPPPDFLKVNFDGSIANDGRCSGVGFTIRDHDARLVAAGGWRIFDSSVACAELRAAGEGICCVRQALGANRIIFKGIRSWRLSRSGVEDALLRINR</sequence>
<reference evidence="1" key="1">
    <citation type="journal article" date="2019" name="Nat. Commun.">
        <title>Genome-wide association mapping of date palm fruit traits.</title>
        <authorList>
            <person name="Hazzouri K.M."/>
            <person name="Gros-Balthazard M."/>
            <person name="Flowers J.M."/>
            <person name="Copetti D."/>
            <person name="Lemansour A."/>
            <person name="Lebrun M."/>
            <person name="Masmoudi K."/>
            <person name="Ferrand S."/>
            <person name="Dhar M.I."/>
            <person name="Fresquez Z.A."/>
            <person name="Rosas U."/>
            <person name="Zhang J."/>
            <person name="Talag J."/>
            <person name="Lee S."/>
            <person name="Kudrna D."/>
            <person name="Powell R.F."/>
            <person name="Leitch I.J."/>
            <person name="Krueger R.R."/>
            <person name="Wing R.A."/>
            <person name="Amiri K.M.A."/>
            <person name="Purugganan M.D."/>
        </authorList>
    </citation>
    <scope>NUCLEOTIDE SEQUENCE [LARGE SCALE GENOMIC DNA]</scope>
    <source>
        <strain evidence="1">cv. Khalas</strain>
    </source>
</reference>
<dbReference type="PANTHER" id="PTHR47074:SF48">
    <property type="entry name" value="POLYNUCLEOTIDYL TRANSFERASE, RIBONUCLEASE H-LIKE SUPERFAMILY PROTEIN"/>
    <property type="match status" value="1"/>
</dbReference>
<dbReference type="AlphaFoldDB" id="A0A8B8ZBW7"/>
<keyword evidence="1" id="KW-1185">Reference proteome</keyword>
<protein>
    <submittedName>
        <fullName evidence="2">Uncharacterized protein LOC120104463</fullName>
    </submittedName>
</protein>
<dbReference type="PANTHER" id="PTHR47074">
    <property type="entry name" value="BNAC02G40300D PROTEIN"/>
    <property type="match status" value="1"/>
</dbReference>
<gene>
    <name evidence="2" type="primary">LOC120104463</name>
</gene>
<reference evidence="2" key="2">
    <citation type="submission" date="2025-08" db="UniProtKB">
        <authorList>
            <consortium name="RefSeq"/>
        </authorList>
    </citation>
    <scope>IDENTIFICATION</scope>
    <source>
        <tissue evidence="2">Young leaves</tissue>
    </source>
</reference>
<name>A0A8B8ZBW7_PHODC</name>
<dbReference type="OrthoDB" id="1021881at2759"/>
<evidence type="ECO:0000313" key="2">
    <source>
        <dbReference type="RefSeq" id="XP_038971591.1"/>
    </source>
</evidence>
<organism evidence="1 2">
    <name type="scientific">Phoenix dactylifera</name>
    <name type="common">Date palm</name>
    <dbReference type="NCBI Taxonomy" id="42345"/>
    <lineage>
        <taxon>Eukaryota</taxon>
        <taxon>Viridiplantae</taxon>
        <taxon>Streptophyta</taxon>
        <taxon>Embryophyta</taxon>
        <taxon>Tracheophyta</taxon>
        <taxon>Spermatophyta</taxon>
        <taxon>Magnoliopsida</taxon>
        <taxon>Liliopsida</taxon>
        <taxon>Arecaceae</taxon>
        <taxon>Coryphoideae</taxon>
        <taxon>Phoeniceae</taxon>
        <taxon>Phoenix</taxon>
    </lineage>
</organism>
<dbReference type="GO" id="GO:0003676">
    <property type="term" value="F:nucleic acid binding"/>
    <property type="evidence" value="ECO:0007669"/>
    <property type="project" value="InterPro"/>
</dbReference>
<accession>A0A8B8ZBW7</accession>
<evidence type="ECO:0000313" key="1">
    <source>
        <dbReference type="Proteomes" id="UP000228380"/>
    </source>
</evidence>
<dbReference type="InterPro" id="IPR036397">
    <property type="entry name" value="RNaseH_sf"/>
</dbReference>
<dbReference type="Proteomes" id="UP000228380">
    <property type="component" value="Chromosome 18"/>
</dbReference>
<dbReference type="GeneID" id="120104463"/>